<name>A0A8H6CX19_9HYPO</name>
<protein>
    <submittedName>
        <fullName evidence="1">Tetratricopeptide-like helical</fullName>
    </submittedName>
</protein>
<dbReference type="EMBL" id="JAAOAK010000011">
    <property type="protein sequence ID" value="KAF5695353.1"/>
    <property type="molecule type" value="Genomic_DNA"/>
</dbReference>
<organism evidence="1 2">
    <name type="scientific">Fusarium denticulatum</name>
    <dbReference type="NCBI Taxonomy" id="48507"/>
    <lineage>
        <taxon>Eukaryota</taxon>
        <taxon>Fungi</taxon>
        <taxon>Dikarya</taxon>
        <taxon>Ascomycota</taxon>
        <taxon>Pezizomycotina</taxon>
        <taxon>Sordariomycetes</taxon>
        <taxon>Hypocreomycetidae</taxon>
        <taxon>Hypocreales</taxon>
        <taxon>Nectriaceae</taxon>
        <taxon>Fusarium</taxon>
        <taxon>Fusarium fujikuroi species complex</taxon>
    </lineage>
</organism>
<dbReference type="PANTHER" id="PTHR10039">
    <property type="entry name" value="AMELOGENIN"/>
    <property type="match status" value="1"/>
</dbReference>
<accession>A0A8H6CX19</accession>
<keyword evidence="2" id="KW-1185">Reference proteome</keyword>
<gene>
    <name evidence="1" type="ORF">FDENT_435</name>
</gene>
<evidence type="ECO:0000313" key="2">
    <source>
        <dbReference type="Proteomes" id="UP000562682"/>
    </source>
</evidence>
<comment type="caution">
    <text evidence="1">The sequence shown here is derived from an EMBL/GenBank/DDBJ whole genome shotgun (WGS) entry which is preliminary data.</text>
</comment>
<dbReference type="AlphaFoldDB" id="A0A8H6CX19"/>
<dbReference type="Proteomes" id="UP000562682">
    <property type="component" value="Unassembled WGS sequence"/>
</dbReference>
<evidence type="ECO:0000313" key="1">
    <source>
        <dbReference type="EMBL" id="KAF5695353.1"/>
    </source>
</evidence>
<proteinExistence type="predicted"/>
<sequence>MVFSLPYLKRQPLVHYGHAIRENALQHRRLFSYQTRAHPDARWYHLDLVKNHTNHHLLLAGREGSLRTFLKRAGPRLEIMENFIRGDIEKLIDAEIHDSLKSYSQAIRDEAKKSLEAKTQVMFLWVTLVLKELRRCFSVKDVRQTLQQVPHDLDREYHRLLLQLMIRTKGSLAKPSMSMKRARYLLWSVLACPEPMTENDLCYAYAMQANVNGTIEDDLITTDGIMDACGDLLRVTEGLYHIIHTSASEFLMRSKNKWEPEDTDISYFQVNLTEAQRSMSLACFTYIRSIDLGYPLTDGSASSLSSRYTFFSYVARYLPFHLAEGLQENDQVCLETSKFVRTHHLYALIGYLVATSQSSTQTDFLESMYYWGEIFAATWMQLDQAFNLELNR</sequence>
<dbReference type="PANTHER" id="PTHR10039:SF14">
    <property type="entry name" value="NACHT DOMAIN-CONTAINING PROTEIN"/>
    <property type="match status" value="1"/>
</dbReference>
<reference evidence="1 2" key="1">
    <citation type="submission" date="2020-05" db="EMBL/GenBank/DDBJ databases">
        <title>Identification and distribution of gene clusters putatively required for synthesis of sphingolipid metabolism inhibitors in phylogenetically diverse species of the filamentous fungus Fusarium.</title>
        <authorList>
            <person name="Kim H.-S."/>
            <person name="Busman M."/>
            <person name="Brown D.W."/>
            <person name="Divon H."/>
            <person name="Uhlig S."/>
            <person name="Proctor R.H."/>
        </authorList>
    </citation>
    <scope>NUCLEOTIDE SEQUENCE [LARGE SCALE GENOMIC DNA]</scope>
    <source>
        <strain evidence="1 2">NRRL 25311</strain>
    </source>
</reference>